<dbReference type="CDD" id="cd22009">
    <property type="entry name" value="HMG-box_AtHMGB9-like"/>
    <property type="match status" value="1"/>
</dbReference>
<keyword evidence="1" id="KW-0238">DNA-binding</keyword>
<dbReference type="GO" id="GO:0005634">
    <property type="term" value="C:nucleus"/>
    <property type="evidence" value="ECO:0007669"/>
    <property type="project" value="UniProtKB-UniRule"/>
</dbReference>
<evidence type="ECO:0000256" key="1">
    <source>
        <dbReference type="PROSITE-ProRule" id="PRU00267"/>
    </source>
</evidence>
<dbReference type="InterPro" id="IPR009071">
    <property type="entry name" value="HMG_box_dom"/>
</dbReference>
<dbReference type="EMBL" id="JAAIUW010000005">
    <property type="protein sequence ID" value="KAF7829518.1"/>
    <property type="molecule type" value="Genomic_DNA"/>
</dbReference>
<feature type="region of interest" description="Disordered" evidence="2">
    <location>
        <begin position="228"/>
        <end position="248"/>
    </location>
</feature>
<dbReference type="PANTHER" id="PTHR46691">
    <property type="entry name" value="HIGH MOBILITY GROUP B PROTEIN 9"/>
    <property type="match status" value="1"/>
</dbReference>
<comment type="caution">
    <text evidence="5">The sequence shown here is derived from an EMBL/GenBank/DDBJ whole genome shotgun (WGS) entry which is preliminary data.</text>
</comment>
<dbReference type="Proteomes" id="UP000634136">
    <property type="component" value="Unassembled WGS sequence"/>
</dbReference>
<dbReference type="InterPro" id="IPR036431">
    <property type="entry name" value="ARID_dom_sf"/>
</dbReference>
<accession>A0A834WQA2</accession>
<dbReference type="PANTHER" id="PTHR46691:SF1">
    <property type="entry name" value="AT-RICH INTERACTIVE DOMAIN-CONTAINING PROTEIN 2"/>
    <property type="match status" value="1"/>
</dbReference>
<sequence>MSPVDANKLWSAEEVKHYPAPLASHDDVVKDPTVFWDTLRRFHFVMGTKFMIPVIGGKELDLHVLYVEVTRRSGYEKVVAEKKWREVGNVFRFSPTTTSASFVLRKHYLSLLYHYEQVHFFKARGPLFTPSSAAFSVSNQSWRPELAIVEYSPNRINECPTPPSHHHEECYNKVNGTIEGKFDCGYLISVKVGSEVLKGVLYHPQQSETDGASVSQCNSGNAIVPYNAKSRRLGRRRRNKRRWDPNYPKPNRSGYNFFFAEKHYKLKSLYPNREREFTKMIGQSWSSLSPEERMVYQNIGLRDKERYKRELREYKEKMKHGHGSQTQAVQLAILCVASIWCVDKRAVGYMFLGNLVNLLHLTVWIPVDRKIASPSPSLYVVILLSMVCSVLTRNNSKLVSLGLHMIGFRLCEEIKREECEKAEGGVNDPVVAAEALKEAEGHQDDEKELQTLILKLELELELMKKKELQAWELVNRMELEAN</sequence>
<protein>
    <submittedName>
        <fullName evidence="5">High mobility group B protein 9</fullName>
    </submittedName>
</protein>
<reference evidence="5" key="1">
    <citation type="submission" date="2020-09" db="EMBL/GenBank/DDBJ databases">
        <title>Genome-Enabled Discovery of Anthraquinone Biosynthesis in Senna tora.</title>
        <authorList>
            <person name="Kang S.-H."/>
            <person name="Pandey R.P."/>
            <person name="Lee C.-M."/>
            <person name="Sim J.-S."/>
            <person name="Jeong J.-T."/>
            <person name="Choi B.-S."/>
            <person name="Jung M."/>
            <person name="Ginzburg D."/>
            <person name="Zhao K."/>
            <person name="Won S.Y."/>
            <person name="Oh T.-J."/>
            <person name="Yu Y."/>
            <person name="Kim N.-H."/>
            <person name="Lee O.R."/>
            <person name="Lee T.-H."/>
            <person name="Bashyal P."/>
            <person name="Kim T.-S."/>
            <person name="Lee W.-H."/>
            <person name="Kawkins C."/>
            <person name="Kim C.-K."/>
            <person name="Kim J.S."/>
            <person name="Ahn B.O."/>
            <person name="Rhee S.Y."/>
            <person name="Sohng J.K."/>
        </authorList>
    </citation>
    <scope>NUCLEOTIDE SEQUENCE</scope>
    <source>
        <tissue evidence="5">Leaf</tissue>
    </source>
</reference>
<dbReference type="InterPro" id="IPR001606">
    <property type="entry name" value="ARID_dom"/>
</dbReference>
<feature type="compositionally biased region" description="Basic residues" evidence="2">
    <location>
        <begin position="229"/>
        <end position="241"/>
    </location>
</feature>
<organism evidence="5 6">
    <name type="scientific">Senna tora</name>
    <dbReference type="NCBI Taxonomy" id="362788"/>
    <lineage>
        <taxon>Eukaryota</taxon>
        <taxon>Viridiplantae</taxon>
        <taxon>Streptophyta</taxon>
        <taxon>Embryophyta</taxon>
        <taxon>Tracheophyta</taxon>
        <taxon>Spermatophyta</taxon>
        <taxon>Magnoliopsida</taxon>
        <taxon>eudicotyledons</taxon>
        <taxon>Gunneridae</taxon>
        <taxon>Pentapetalae</taxon>
        <taxon>rosids</taxon>
        <taxon>fabids</taxon>
        <taxon>Fabales</taxon>
        <taxon>Fabaceae</taxon>
        <taxon>Caesalpinioideae</taxon>
        <taxon>Cassia clade</taxon>
        <taxon>Senna</taxon>
    </lineage>
</organism>
<evidence type="ECO:0000313" key="5">
    <source>
        <dbReference type="EMBL" id="KAF7829518.1"/>
    </source>
</evidence>
<dbReference type="Pfam" id="PF01388">
    <property type="entry name" value="ARID"/>
    <property type="match status" value="1"/>
</dbReference>
<dbReference type="Gene3D" id="1.10.30.10">
    <property type="entry name" value="High mobility group box domain"/>
    <property type="match status" value="1"/>
</dbReference>
<dbReference type="PROSITE" id="PS50118">
    <property type="entry name" value="HMG_BOX_2"/>
    <property type="match status" value="1"/>
</dbReference>
<evidence type="ECO:0000313" key="6">
    <source>
        <dbReference type="Proteomes" id="UP000634136"/>
    </source>
</evidence>
<dbReference type="InterPro" id="IPR045303">
    <property type="entry name" value="ARID_HMGB9-like"/>
</dbReference>
<gene>
    <name evidence="5" type="ORF">G2W53_011851</name>
</gene>
<dbReference type="Gene3D" id="1.10.150.60">
    <property type="entry name" value="ARID DNA-binding domain"/>
    <property type="match status" value="1"/>
</dbReference>
<dbReference type="GO" id="GO:0003677">
    <property type="term" value="F:DNA binding"/>
    <property type="evidence" value="ECO:0007669"/>
    <property type="project" value="UniProtKB-UniRule"/>
</dbReference>
<dbReference type="SMART" id="SM00501">
    <property type="entry name" value="BRIGHT"/>
    <property type="match status" value="1"/>
</dbReference>
<keyword evidence="6" id="KW-1185">Reference proteome</keyword>
<feature type="domain" description="HMG box" evidence="3">
    <location>
        <begin position="248"/>
        <end position="315"/>
    </location>
</feature>
<dbReference type="SMART" id="SM01014">
    <property type="entry name" value="ARID"/>
    <property type="match status" value="1"/>
</dbReference>
<dbReference type="OrthoDB" id="338531at2759"/>
<evidence type="ECO:0000256" key="2">
    <source>
        <dbReference type="SAM" id="MobiDB-lite"/>
    </source>
</evidence>
<dbReference type="CDD" id="cd16872">
    <property type="entry name" value="ARID_HMGB9-like"/>
    <property type="match status" value="1"/>
</dbReference>
<feature type="domain" description="ARID" evidence="4">
    <location>
        <begin position="29"/>
        <end position="120"/>
    </location>
</feature>
<dbReference type="Pfam" id="PF00505">
    <property type="entry name" value="HMG_box"/>
    <property type="match status" value="1"/>
</dbReference>
<keyword evidence="1" id="KW-0539">Nucleus</keyword>
<dbReference type="InterPro" id="IPR036910">
    <property type="entry name" value="HMG_box_dom_sf"/>
</dbReference>
<evidence type="ECO:0000259" key="4">
    <source>
        <dbReference type="PROSITE" id="PS51011"/>
    </source>
</evidence>
<dbReference type="PROSITE" id="PS51011">
    <property type="entry name" value="ARID"/>
    <property type="match status" value="1"/>
</dbReference>
<evidence type="ECO:0000259" key="3">
    <source>
        <dbReference type="PROSITE" id="PS50118"/>
    </source>
</evidence>
<dbReference type="AlphaFoldDB" id="A0A834WQA2"/>
<dbReference type="SMART" id="SM00398">
    <property type="entry name" value="HMG"/>
    <property type="match status" value="1"/>
</dbReference>
<dbReference type="SUPFAM" id="SSF46774">
    <property type="entry name" value="ARID-like"/>
    <property type="match status" value="1"/>
</dbReference>
<dbReference type="SUPFAM" id="SSF47095">
    <property type="entry name" value="HMG-box"/>
    <property type="match status" value="1"/>
</dbReference>
<feature type="DNA-binding region" description="HMG box" evidence="1">
    <location>
        <begin position="248"/>
        <end position="315"/>
    </location>
</feature>
<name>A0A834WQA2_9FABA</name>
<proteinExistence type="predicted"/>